<name>A0AC34R6J8_9BILA</name>
<evidence type="ECO:0000313" key="1">
    <source>
        <dbReference type="Proteomes" id="UP000887576"/>
    </source>
</evidence>
<sequence>MKRSHSPSEERESSPEVKKSKSEDLVDFFKLHYCVDIDEPVAESVIAGVGISKTTLKTDLFKGSFLTQNSQGVDVHDTDLTKRIPFDEFNHEPKRFQAFSERYPNGLTKQQDDLYQVVGRCMDLCHVGDSKFYMPILAFHSLNHILKTREIIIHNNNELEKAATNKTTTDELIESTRDQGLNRSKILFLSPMRKFAYEYVKNIMNLFFKKDQKQWVMSSKKFEEEFGDNGYVPGENKKEDFRELMSGNIDDCFRLGIQVAKKTLKLYQKFPEADILVCSPVGLRMIISEQEGKGERDFLSSIEIVIVDRADVIIMQNWEHLINILEALNSVPKVVQTDISRVRQWSIRNLGKIYRQTLIFSELNFTELHALYNDFSKNYAGGQSDIRLEYFMKNILGTLEHGTMIFVSSYFDFVRLRNSLKKEDESFVQLHEYAEPRKINRARDLFRLNRKKLIIMTERFHYFKRYTIKGVKSIVFYQLPLNPHFYPELINESSPDNQLESKVIFSKIDLFRLQNIFGTSQAKELIKSDKKLHVLMSE</sequence>
<reference evidence="2" key="1">
    <citation type="submission" date="2022-11" db="UniProtKB">
        <authorList>
            <consortium name="WormBaseParasite"/>
        </authorList>
    </citation>
    <scope>IDENTIFICATION</scope>
</reference>
<dbReference type="Proteomes" id="UP000887576">
    <property type="component" value="Unplaced"/>
</dbReference>
<evidence type="ECO:0000313" key="2">
    <source>
        <dbReference type="WBParaSite" id="JU765_v2.g3959.t1"/>
    </source>
</evidence>
<proteinExistence type="predicted"/>
<protein>
    <submittedName>
        <fullName evidence="2">U3 small nucleolar RNA-associated protein 25 homolog</fullName>
    </submittedName>
</protein>
<dbReference type="WBParaSite" id="JU765_v2.g3959.t1">
    <property type="protein sequence ID" value="JU765_v2.g3959.t1"/>
    <property type="gene ID" value="JU765_v2.g3959"/>
</dbReference>
<organism evidence="1 2">
    <name type="scientific">Panagrolaimus sp. JU765</name>
    <dbReference type="NCBI Taxonomy" id="591449"/>
    <lineage>
        <taxon>Eukaryota</taxon>
        <taxon>Metazoa</taxon>
        <taxon>Ecdysozoa</taxon>
        <taxon>Nematoda</taxon>
        <taxon>Chromadorea</taxon>
        <taxon>Rhabditida</taxon>
        <taxon>Tylenchina</taxon>
        <taxon>Panagrolaimomorpha</taxon>
        <taxon>Panagrolaimoidea</taxon>
        <taxon>Panagrolaimidae</taxon>
        <taxon>Panagrolaimus</taxon>
    </lineage>
</organism>
<accession>A0AC34R6J8</accession>